<feature type="transmembrane region" description="Helical" evidence="1">
    <location>
        <begin position="390"/>
        <end position="414"/>
    </location>
</feature>
<dbReference type="Proteomes" id="UP000199632">
    <property type="component" value="Unassembled WGS sequence"/>
</dbReference>
<name>A0A1H3NF20_9ACTN</name>
<reference evidence="3" key="1">
    <citation type="submission" date="2016-10" db="EMBL/GenBank/DDBJ databases">
        <authorList>
            <person name="Varghese N."/>
            <person name="Submissions S."/>
        </authorList>
    </citation>
    <scope>NUCLEOTIDE SEQUENCE [LARGE SCALE GENOMIC DNA]</scope>
    <source>
        <strain evidence="3">DSM 44718</strain>
    </source>
</reference>
<feature type="transmembrane region" description="Helical" evidence="1">
    <location>
        <begin position="605"/>
        <end position="638"/>
    </location>
</feature>
<organism evidence="2 3">
    <name type="scientific">Asanoa ishikariensis</name>
    <dbReference type="NCBI Taxonomy" id="137265"/>
    <lineage>
        <taxon>Bacteria</taxon>
        <taxon>Bacillati</taxon>
        <taxon>Actinomycetota</taxon>
        <taxon>Actinomycetes</taxon>
        <taxon>Micromonosporales</taxon>
        <taxon>Micromonosporaceae</taxon>
        <taxon>Asanoa</taxon>
    </lineage>
</organism>
<feature type="transmembrane region" description="Helical" evidence="1">
    <location>
        <begin position="482"/>
        <end position="501"/>
    </location>
</feature>
<feature type="transmembrane region" description="Helical" evidence="1">
    <location>
        <begin position="161"/>
        <end position="178"/>
    </location>
</feature>
<feature type="transmembrane region" description="Helical" evidence="1">
    <location>
        <begin position="300"/>
        <end position="317"/>
    </location>
</feature>
<protein>
    <submittedName>
        <fullName evidence="2">Uncharacterized protein</fullName>
    </submittedName>
</protein>
<feature type="transmembrane region" description="Helical" evidence="1">
    <location>
        <begin position="421"/>
        <end position="439"/>
    </location>
</feature>
<keyword evidence="1" id="KW-0472">Membrane</keyword>
<keyword evidence="1" id="KW-1133">Transmembrane helix</keyword>
<feature type="transmembrane region" description="Helical" evidence="1">
    <location>
        <begin position="87"/>
        <end position="107"/>
    </location>
</feature>
<feature type="transmembrane region" description="Helical" evidence="1">
    <location>
        <begin position="543"/>
        <end position="562"/>
    </location>
</feature>
<keyword evidence="1" id="KW-0812">Transmembrane</keyword>
<evidence type="ECO:0000313" key="3">
    <source>
        <dbReference type="Proteomes" id="UP000199632"/>
    </source>
</evidence>
<dbReference type="AlphaFoldDB" id="A0A1H3NF20"/>
<feature type="transmembrane region" description="Helical" evidence="1">
    <location>
        <begin position="198"/>
        <end position="219"/>
    </location>
</feature>
<sequence>MNAALAIARWCLRVAVRRWPAEVRDEHAREWAAELDAIARESHQTRLARVIGPLRFAVSLAISPPVLDEHGVPRGWRELLPGLGKTVGPYALLFVVALVVSGPLSSYADGIVRWIASVVGVTDPSGFGGGFGFADVFTALVMVGAGWWLGRRAARAPRFGVVGLVSAASLSLTAAFTLQQTAFAAQVGEMYALRVGSAVTGGLSWAILSAVCTLAVVRMTMSRHRVARRSAWVLAVFGVLVTVELATAIAAVPSILHIGGDLGMAFEWAPAILSGQTSGTEVNRYVAEENWVVSNILGPYPEMFVLLSVLVIVYGVAGSRARVDASSTEPVLPTSADPARPVSLSRGLFACALTSMSLALIAWAYSVAVLTPAMTKVSQTAPMPGGDGELFVWVAELRWGAILLAAASLLLAAADRHASPLAAFVLVLLLIGGDSVLGRDASPDLRVALVVAALSAAVAWWISSEPGMGGGRADVVRARRRLAVVAITGACCGPLLLFQGTPTVNHPFLPPGLVVATAMVPALFAVLSGLAAAAAVDRRLSRWWVAVLIGVPTVLLGLGGAATGSGIDLAVTQLVPIALAGPFAAAVVAVLFNPRSRRRGRNAAVRTAILVAGLPVSVVVFFVSIVLSQFAASILFALGGTSYPADGITFLPGAVLLVVPAAWALSLLVAGPGPARHVSVDAARGLPAPEAG</sequence>
<feature type="transmembrane region" description="Helical" evidence="1">
    <location>
        <begin position="348"/>
        <end position="370"/>
    </location>
</feature>
<feature type="transmembrane region" description="Helical" evidence="1">
    <location>
        <begin position="650"/>
        <end position="670"/>
    </location>
</feature>
<proteinExistence type="predicted"/>
<accession>A0A1H3NF20</accession>
<feature type="transmembrane region" description="Helical" evidence="1">
    <location>
        <begin position="231"/>
        <end position="256"/>
    </location>
</feature>
<keyword evidence="3" id="KW-1185">Reference proteome</keyword>
<feature type="transmembrane region" description="Helical" evidence="1">
    <location>
        <begin position="574"/>
        <end position="593"/>
    </location>
</feature>
<feature type="transmembrane region" description="Helical" evidence="1">
    <location>
        <begin position="127"/>
        <end position="149"/>
    </location>
</feature>
<feature type="transmembrane region" description="Helical" evidence="1">
    <location>
        <begin position="445"/>
        <end position="462"/>
    </location>
</feature>
<feature type="transmembrane region" description="Helical" evidence="1">
    <location>
        <begin position="513"/>
        <end position="536"/>
    </location>
</feature>
<evidence type="ECO:0000313" key="2">
    <source>
        <dbReference type="EMBL" id="SDY87541.1"/>
    </source>
</evidence>
<evidence type="ECO:0000256" key="1">
    <source>
        <dbReference type="SAM" id="Phobius"/>
    </source>
</evidence>
<dbReference type="STRING" id="137265.SAMN05421684_2032"/>
<dbReference type="OrthoDB" id="3290504at2"/>
<dbReference type="EMBL" id="FNQB01000001">
    <property type="protein sequence ID" value="SDY87541.1"/>
    <property type="molecule type" value="Genomic_DNA"/>
</dbReference>
<gene>
    <name evidence="2" type="ORF">SAMN05421684_2032</name>
</gene>